<keyword evidence="8" id="KW-0106">Calcium</keyword>
<dbReference type="Pfam" id="PF01956">
    <property type="entry name" value="EMC3_TMCO1"/>
    <property type="match status" value="1"/>
</dbReference>
<organism evidence="15 16">
    <name type="scientific">Haematococcus lacustris</name>
    <name type="common">Green alga</name>
    <name type="synonym">Haematococcus pluvialis</name>
    <dbReference type="NCBI Taxonomy" id="44745"/>
    <lineage>
        <taxon>Eukaryota</taxon>
        <taxon>Viridiplantae</taxon>
        <taxon>Chlorophyta</taxon>
        <taxon>core chlorophytes</taxon>
        <taxon>Chlorophyceae</taxon>
        <taxon>CS clade</taxon>
        <taxon>Chlamydomonadales</taxon>
        <taxon>Haematococcaceae</taxon>
        <taxon>Haematococcus</taxon>
    </lineage>
</organism>
<evidence type="ECO:0000256" key="3">
    <source>
        <dbReference type="ARBA" id="ARBA00022448"/>
    </source>
</evidence>
<evidence type="ECO:0000256" key="12">
    <source>
        <dbReference type="ARBA" id="ARBA00023136"/>
    </source>
</evidence>
<keyword evidence="9 14" id="KW-1133">Transmembrane helix</keyword>
<comment type="similarity">
    <text evidence="2">Belongs to the TMCO1 family.</text>
</comment>
<evidence type="ECO:0000256" key="4">
    <source>
        <dbReference type="ARBA" id="ARBA00022568"/>
    </source>
</evidence>
<evidence type="ECO:0000256" key="11">
    <source>
        <dbReference type="ARBA" id="ARBA00023065"/>
    </source>
</evidence>
<comment type="subcellular location">
    <subcellularLocation>
        <location evidence="1">Endoplasmic reticulum membrane</location>
        <topology evidence="1">Multi-pass membrane protein</topology>
    </subcellularLocation>
</comment>
<dbReference type="SMART" id="SM01415">
    <property type="entry name" value="DUF106"/>
    <property type="match status" value="1"/>
</dbReference>
<feature type="transmembrane region" description="Helical" evidence="14">
    <location>
        <begin position="6"/>
        <end position="27"/>
    </location>
</feature>
<evidence type="ECO:0000256" key="1">
    <source>
        <dbReference type="ARBA" id="ARBA00004477"/>
    </source>
</evidence>
<dbReference type="PANTHER" id="PTHR20917">
    <property type="entry name" value="PNAS-RELATED"/>
    <property type="match status" value="1"/>
</dbReference>
<dbReference type="InterPro" id="IPR008559">
    <property type="entry name" value="TMCO1"/>
</dbReference>
<evidence type="ECO:0000256" key="2">
    <source>
        <dbReference type="ARBA" id="ARBA00006537"/>
    </source>
</evidence>
<gene>
    <name evidence="15" type="ORF">HaLaN_18136</name>
</gene>
<dbReference type="Proteomes" id="UP000485058">
    <property type="component" value="Unassembled WGS sequence"/>
</dbReference>
<feature type="non-terminal residue" evidence="15">
    <location>
        <position position="1"/>
    </location>
</feature>
<evidence type="ECO:0000256" key="9">
    <source>
        <dbReference type="ARBA" id="ARBA00022989"/>
    </source>
</evidence>
<dbReference type="GO" id="GO:0032469">
    <property type="term" value="P:endoplasmic reticulum calcium ion homeostasis"/>
    <property type="evidence" value="ECO:0007669"/>
    <property type="project" value="InterPro"/>
</dbReference>
<protein>
    <submittedName>
        <fullName evidence="15">Calcium load-activated calcium channel</fullName>
    </submittedName>
</protein>
<name>A0A699ZR93_HAELA</name>
<evidence type="ECO:0000256" key="7">
    <source>
        <dbReference type="ARBA" id="ARBA00022824"/>
    </source>
</evidence>
<sequence>MGLAPYVIIAISIAASTLVEVLVWLLVGSTSRFKAMRGEAEAIKAKMKAHTDAGKSKEQTKYQSMELALARINGAMFVPKFKLMVINLVVLGGAWRLVTSWYGGQVVAKLPDAPIAIFRNVTHRGLPGDDLTDCSSHAIYALSQMLVKGTMAKFVNTGIHKVLAVGPSPESMFNIKSQ</sequence>
<keyword evidence="10" id="KW-0175">Coiled coil</keyword>
<dbReference type="GO" id="GO:0005789">
    <property type="term" value="C:endoplasmic reticulum membrane"/>
    <property type="evidence" value="ECO:0007669"/>
    <property type="project" value="UniProtKB-SubCell"/>
</dbReference>
<keyword evidence="5" id="KW-0107">Calcium channel</keyword>
<keyword evidence="11" id="KW-0406">Ion transport</keyword>
<proteinExistence type="inferred from homology"/>
<dbReference type="GO" id="GO:0005262">
    <property type="term" value="F:calcium channel activity"/>
    <property type="evidence" value="ECO:0007669"/>
    <property type="project" value="UniProtKB-KW"/>
</dbReference>
<evidence type="ECO:0000313" key="16">
    <source>
        <dbReference type="Proteomes" id="UP000485058"/>
    </source>
</evidence>
<evidence type="ECO:0000256" key="10">
    <source>
        <dbReference type="ARBA" id="ARBA00023054"/>
    </source>
</evidence>
<dbReference type="EMBL" id="BLLF01001727">
    <property type="protein sequence ID" value="GFH20928.1"/>
    <property type="molecule type" value="Genomic_DNA"/>
</dbReference>
<keyword evidence="16" id="KW-1185">Reference proteome</keyword>
<keyword evidence="4" id="KW-0109">Calcium transport</keyword>
<evidence type="ECO:0000256" key="6">
    <source>
        <dbReference type="ARBA" id="ARBA00022692"/>
    </source>
</evidence>
<comment type="caution">
    <text evidence="15">The sequence shown here is derived from an EMBL/GenBank/DDBJ whole genome shotgun (WGS) entry which is preliminary data.</text>
</comment>
<evidence type="ECO:0000256" key="13">
    <source>
        <dbReference type="ARBA" id="ARBA00023303"/>
    </source>
</evidence>
<evidence type="ECO:0000256" key="8">
    <source>
        <dbReference type="ARBA" id="ARBA00022837"/>
    </source>
</evidence>
<keyword evidence="7" id="KW-0256">Endoplasmic reticulum</keyword>
<evidence type="ECO:0000256" key="5">
    <source>
        <dbReference type="ARBA" id="ARBA00022673"/>
    </source>
</evidence>
<evidence type="ECO:0000313" key="15">
    <source>
        <dbReference type="EMBL" id="GFH20928.1"/>
    </source>
</evidence>
<dbReference type="PANTHER" id="PTHR20917:SF0">
    <property type="entry name" value="CALCIUM LOAD-ACTIVATED CALCIUM CHANNEL"/>
    <property type="match status" value="1"/>
</dbReference>
<reference evidence="15 16" key="1">
    <citation type="submission" date="2020-02" db="EMBL/GenBank/DDBJ databases">
        <title>Draft genome sequence of Haematococcus lacustris strain NIES-144.</title>
        <authorList>
            <person name="Morimoto D."/>
            <person name="Nakagawa S."/>
            <person name="Yoshida T."/>
            <person name="Sawayama S."/>
        </authorList>
    </citation>
    <scope>NUCLEOTIDE SEQUENCE [LARGE SCALE GENOMIC DNA]</scope>
    <source>
        <strain evidence="15 16">NIES-144</strain>
    </source>
</reference>
<evidence type="ECO:0000256" key="14">
    <source>
        <dbReference type="SAM" id="Phobius"/>
    </source>
</evidence>
<accession>A0A699ZR93</accession>
<dbReference type="InterPro" id="IPR002809">
    <property type="entry name" value="EMC3/TMCO1"/>
</dbReference>
<dbReference type="AlphaFoldDB" id="A0A699ZR93"/>
<keyword evidence="3" id="KW-0813">Transport</keyword>
<keyword evidence="12 14" id="KW-0472">Membrane</keyword>
<keyword evidence="6 14" id="KW-0812">Transmembrane</keyword>
<keyword evidence="13" id="KW-0407">Ion channel</keyword>